<evidence type="ECO:0000256" key="6">
    <source>
        <dbReference type="ARBA" id="ARBA00022723"/>
    </source>
</evidence>
<dbReference type="GO" id="GO:0005737">
    <property type="term" value="C:cytoplasm"/>
    <property type="evidence" value="ECO:0007669"/>
    <property type="project" value="UniProtKB-SubCell"/>
</dbReference>
<dbReference type="PANTHER" id="PTHR33540:SF2">
    <property type="entry name" value="TRNA THREONYLCARBAMOYLADENOSINE BIOSYNTHESIS PROTEIN TSAE"/>
    <property type="match status" value="1"/>
</dbReference>
<organism evidence="11 12">
    <name type="scientific">Ruminiclostridium hungatei</name>
    <name type="common">Clostridium hungatei</name>
    <dbReference type="NCBI Taxonomy" id="48256"/>
    <lineage>
        <taxon>Bacteria</taxon>
        <taxon>Bacillati</taxon>
        <taxon>Bacillota</taxon>
        <taxon>Clostridia</taxon>
        <taxon>Eubacteriales</taxon>
        <taxon>Oscillospiraceae</taxon>
        <taxon>Ruminiclostridium</taxon>
    </lineage>
</organism>
<dbReference type="GO" id="GO:0005524">
    <property type="term" value="F:ATP binding"/>
    <property type="evidence" value="ECO:0007669"/>
    <property type="project" value="UniProtKB-KW"/>
</dbReference>
<dbReference type="NCBIfam" id="TIGR00150">
    <property type="entry name" value="T6A_YjeE"/>
    <property type="match status" value="1"/>
</dbReference>
<keyword evidence="12" id="KW-1185">Reference proteome</keyword>
<keyword evidence="8" id="KW-0067">ATP-binding</keyword>
<sequence>MINTETHSFGETVEFGRKLGAILNPGDVICLSGDLGTGKTALTNGIAKGLGITSYITSPTFTLVNEYEGKFPLYHFDVYRIADPEEMFDIGFDEYIYGDGITIIEWGELISEILPREIIRVVIRKNLGKGLDIREISVDFTGSRYSGYEAEIQPTNFFGDT</sequence>
<evidence type="ECO:0000256" key="2">
    <source>
        <dbReference type="ARBA" id="ARBA00007599"/>
    </source>
</evidence>
<evidence type="ECO:0000256" key="1">
    <source>
        <dbReference type="ARBA" id="ARBA00004496"/>
    </source>
</evidence>
<evidence type="ECO:0000313" key="11">
    <source>
        <dbReference type="EMBL" id="OPX42950.1"/>
    </source>
</evidence>
<dbReference type="InterPro" id="IPR027417">
    <property type="entry name" value="P-loop_NTPase"/>
</dbReference>
<dbReference type="PANTHER" id="PTHR33540">
    <property type="entry name" value="TRNA THREONYLCARBAMOYLADENOSINE BIOSYNTHESIS PROTEIN TSAE"/>
    <property type="match status" value="1"/>
</dbReference>
<dbReference type="RefSeq" id="WP_080065533.1">
    <property type="nucleotide sequence ID" value="NZ_MZGX01000022.1"/>
</dbReference>
<evidence type="ECO:0000256" key="3">
    <source>
        <dbReference type="ARBA" id="ARBA00019010"/>
    </source>
</evidence>
<dbReference type="Gene3D" id="3.40.50.300">
    <property type="entry name" value="P-loop containing nucleotide triphosphate hydrolases"/>
    <property type="match status" value="1"/>
</dbReference>
<accession>A0A1V4SGG6</accession>
<dbReference type="AlphaFoldDB" id="A0A1V4SGG6"/>
<keyword evidence="9" id="KW-0460">Magnesium</keyword>
<dbReference type="GO" id="GO:0046872">
    <property type="term" value="F:metal ion binding"/>
    <property type="evidence" value="ECO:0007669"/>
    <property type="project" value="UniProtKB-KW"/>
</dbReference>
<dbReference type="Proteomes" id="UP000191554">
    <property type="component" value="Unassembled WGS sequence"/>
</dbReference>
<protein>
    <recommendedName>
        <fullName evidence="3">tRNA threonylcarbamoyladenosine biosynthesis protein TsaE</fullName>
    </recommendedName>
    <alternativeName>
        <fullName evidence="10">t(6)A37 threonylcarbamoyladenosine biosynthesis protein TsaE</fullName>
    </alternativeName>
</protein>
<dbReference type="SUPFAM" id="SSF52540">
    <property type="entry name" value="P-loop containing nucleoside triphosphate hydrolases"/>
    <property type="match status" value="1"/>
</dbReference>
<keyword evidence="5" id="KW-0819">tRNA processing</keyword>
<keyword evidence="7" id="KW-0547">Nucleotide-binding</keyword>
<keyword evidence="6" id="KW-0479">Metal-binding</keyword>
<evidence type="ECO:0000256" key="8">
    <source>
        <dbReference type="ARBA" id="ARBA00022840"/>
    </source>
</evidence>
<comment type="subcellular location">
    <subcellularLocation>
        <location evidence="1">Cytoplasm</location>
    </subcellularLocation>
</comment>
<evidence type="ECO:0000256" key="5">
    <source>
        <dbReference type="ARBA" id="ARBA00022694"/>
    </source>
</evidence>
<evidence type="ECO:0000256" key="7">
    <source>
        <dbReference type="ARBA" id="ARBA00022741"/>
    </source>
</evidence>
<dbReference type="EMBL" id="MZGX01000022">
    <property type="protein sequence ID" value="OPX42950.1"/>
    <property type="molecule type" value="Genomic_DNA"/>
</dbReference>
<evidence type="ECO:0000256" key="9">
    <source>
        <dbReference type="ARBA" id="ARBA00022842"/>
    </source>
</evidence>
<comment type="caution">
    <text evidence="11">The sequence shown here is derived from an EMBL/GenBank/DDBJ whole genome shotgun (WGS) entry which is preliminary data.</text>
</comment>
<proteinExistence type="inferred from homology"/>
<reference evidence="11 12" key="1">
    <citation type="submission" date="2017-03" db="EMBL/GenBank/DDBJ databases">
        <title>Genome sequence of Clostridium hungatei DSM 14427.</title>
        <authorList>
            <person name="Poehlein A."/>
            <person name="Daniel R."/>
        </authorList>
    </citation>
    <scope>NUCLEOTIDE SEQUENCE [LARGE SCALE GENOMIC DNA]</scope>
    <source>
        <strain evidence="11 12">DSM 14427</strain>
    </source>
</reference>
<gene>
    <name evidence="11" type="primary">tsaE</name>
    <name evidence="11" type="ORF">CLHUN_30940</name>
</gene>
<dbReference type="InterPro" id="IPR003442">
    <property type="entry name" value="T6A_TsaE"/>
</dbReference>
<evidence type="ECO:0000256" key="4">
    <source>
        <dbReference type="ARBA" id="ARBA00022490"/>
    </source>
</evidence>
<evidence type="ECO:0000256" key="10">
    <source>
        <dbReference type="ARBA" id="ARBA00032441"/>
    </source>
</evidence>
<name>A0A1V4SGG6_RUMHU</name>
<comment type="similarity">
    <text evidence="2">Belongs to the TsaE family.</text>
</comment>
<dbReference type="Pfam" id="PF02367">
    <property type="entry name" value="TsaE"/>
    <property type="match status" value="1"/>
</dbReference>
<dbReference type="OrthoDB" id="9815896at2"/>
<evidence type="ECO:0000313" key="12">
    <source>
        <dbReference type="Proteomes" id="UP000191554"/>
    </source>
</evidence>
<keyword evidence="4" id="KW-0963">Cytoplasm</keyword>
<dbReference type="GO" id="GO:0002949">
    <property type="term" value="P:tRNA threonylcarbamoyladenosine modification"/>
    <property type="evidence" value="ECO:0007669"/>
    <property type="project" value="InterPro"/>
</dbReference>
<dbReference type="STRING" id="48256.CLHUN_30940"/>